<dbReference type="eggNOG" id="arCOG00238">
    <property type="taxonomic scope" value="Archaea"/>
</dbReference>
<evidence type="ECO:0000313" key="2">
    <source>
        <dbReference type="Proteomes" id="UP000002408"/>
    </source>
</evidence>
<keyword evidence="2" id="KW-1185">Reference proteome</keyword>
<dbReference type="KEGG" id="mbn:Mboo_0800"/>
<sequence length="76" mass="8437">MGYLSLKLVCLFTDRASRIKWFPPWNLTILGAASNVIIIQQAESRGETLTFMEFMKIGMPLTLVQAGIYAVCLGVV</sequence>
<protein>
    <submittedName>
        <fullName evidence="1">Uncharacterized protein</fullName>
    </submittedName>
</protein>
<gene>
    <name evidence="1" type="ordered locus">Mboo_0800</name>
</gene>
<reference evidence="2" key="1">
    <citation type="journal article" date="2015" name="Microbiology">
        <title>Genome of Methanoregula boonei 6A8 reveals adaptations to oligotrophic peatland environments.</title>
        <authorList>
            <person name="Braeuer S."/>
            <person name="Cadillo-Quiroz H."/>
            <person name="Kyrpides N."/>
            <person name="Woyke T."/>
            <person name="Goodwin L."/>
            <person name="Detter C."/>
            <person name="Podell S."/>
            <person name="Yavitt J.B."/>
            <person name="Zinder S.H."/>
        </authorList>
    </citation>
    <scope>NUCLEOTIDE SEQUENCE [LARGE SCALE GENOMIC DNA]</scope>
    <source>
        <strain evidence="2">DSM 21154 / JCM 14090 / 6A8</strain>
    </source>
</reference>
<name>A7I6F7_METB6</name>
<dbReference type="AlphaFoldDB" id="A7I6F7"/>
<dbReference type="HOGENOM" id="CLU_2645856_0_0_2"/>
<accession>A7I6F7</accession>
<dbReference type="STRING" id="456442.Mboo_0800"/>
<dbReference type="Proteomes" id="UP000002408">
    <property type="component" value="Chromosome"/>
</dbReference>
<dbReference type="EMBL" id="CP000780">
    <property type="protein sequence ID" value="ABS55318.1"/>
    <property type="molecule type" value="Genomic_DNA"/>
</dbReference>
<proteinExistence type="predicted"/>
<organism evidence="1 2">
    <name type="scientific">Methanoregula boonei (strain DSM 21154 / JCM 14090 / 6A8)</name>
    <dbReference type="NCBI Taxonomy" id="456442"/>
    <lineage>
        <taxon>Archaea</taxon>
        <taxon>Methanobacteriati</taxon>
        <taxon>Methanobacteriota</taxon>
        <taxon>Stenosarchaea group</taxon>
        <taxon>Methanomicrobia</taxon>
        <taxon>Methanomicrobiales</taxon>
        <taxon>Methanoregulaceae</taxon>
        <taxon>Methanoregula</taxon>
    </lineage>
</organism>
<evidence type="ECO:0000313" key="1">
    <source>
        <dbReference type="EMBL" id="ABS55318.1"/>
    </source>
</evidence>